<organism evidence="2 3">
    <name type="scientific">Actinoplanes italicus</name>
    <dbReference type="NCBI Taxonomy" id="113567"/>
    <lineage>
        <taxon>Bacteria</taxon>
        <taxon>Bacillati</taxon>
        <taxon>Actinomycetota</taxon>
        <taxon>Actinomycetes</taxon>
        <taxon>Micromonosporales</taxon>
        <taxon>Micromonosporaceae</taxon>
        <taxon>Actinoplanes</taxon>
    </lineage>
</organism>
<accession>A0A2T0K283</accession>
<gene>
    <name evidence="2" type="ORF">CLV67_1172</name>
</gene>
<keyword evidence="1" id="KW-0732">Signal</keyword>
<dbReference type="Proteomes" id="UP000239415">
    <property type="component" value="Unassembled WGS sequence"/>
</dbReference>
<dbReference type="EMBL" id="PVMZ01000017">
    <property type="protein sequence ID" value="PRX16946.1"/>
    <property type="molecule type" value="Genomic_DNA"/>
</dbReference>
<evidence type="ECO:0000256" key="1">
    <source>
        <dbReference type="SAM" id="SignalP"/>
    </source>
</evidence>
<comment type="caution">
    <text evidence="2">The sequence shown here is derived from an EMBL/GenBank/DDBJ whole genome shotgun (WGS) entry which is preliminary data.</text>
</comment>
<protein>
    <recommendedName>
        <fullName evidence="4">Lipoprotein</fullName>
    </recommendedName>
</protein>
<dbReference type="AlphaFoldDB" id="A0A2T0K283"/>
<feature type="signal peptide" evidence="1">
    <location>
        <begin position="1"/>
        <end position="22"/>
    </location>
</feature>
<evidence type="ECO:0008006" key="4">
    <source>
        <dbReference type="Google" id="ProtNLM"/>
    </source>
</evidence>
<dbReference type="PROSITE" id="PS51257">
    <property type="entry name" value="PROKAR_LIPOPROTEIN"/>
    <property type="match status" value="1"/>
</dbReference>
<sequence>MRQSRRTIETAALLAASAVLVAGCDGIEIEVPAGSLPAPVSIAPVPSASAGQPEYVCTAVYKILTDGAVRLAEHTVNNDTEGLKRTFADMSAQVSAAGGKSTDAAQRTATEAISGALADGSRLTDPKTFLEGDFAIIGRRLDGTCT</sequence>
<keyword evidence="3" id="KW-1185">Reference proteome</keyword>
<dbReference type="RefSeq" id="WP_239166940.1">
    <property type="nucleotide sequence ID" value="NZ_BOMO01000175.1"/>
</dbReference>
<name>A0A2T0K283_9ACTN</name>
<evidence type="ECO:0000313" key="3">
    <source>
        <dbReference type="Proteomes" id="UP000239415"/>
    </source>
</evidence>
<reference evidence="2 3" key="1">
    <citation type="submission" date="2018-03" db="EMBL/GenBank/DDBJ databases">
        <title>Genomic Encyclopedia of Archaeal and Bacterial Type Strains, Phase II (KMG-II): from individual species to whole genera.</title>
        <authorList>
            <person name="Goeker M."/>
        </authorList>
    </citation>
    <scope>NUCLEOTIDE SEQUENCE [LARGE SCALE GENOMIC DNA]</scope>
    <source>
        <strain evidence="2 3">DSM 43146</strain>
    </source>
</reference>
<feature type="chain" id="PRO_5039048530" description="Lipoprotein" evidence="1">
    <location>
        <begin position="23"/>
        <end position="146"/>
    </location>
</feature>
<proteinExistence type="predicted"/>
<evidence type="ECO:0000313" key="2">
    <source>
        <dbReference type="EMBL" id="PRX16946.1"/>
    </source>
</evidence>